<name>A0A6P8PBN8_GEOSA</name>
<dbReference type="GeneID" id="117350756"/>
<dbReference type="AlphaFoldDB" id="A0A6P8PBN8"/>
<dbReference type="InterPro" id="IPR003650">
    <property type="entry name" value="Orange_dom"/>
</dbReference>
<dbReference type="InterPro" id="IPR036638">
    <property type="entry name" value="HLH_DNA-bd_sf"/>
</dbReference>
<evidence type="ECO:0000256" key="2">
    <source>
        <dbReference type="ARBA" id="ARBA00022491"/>
    </source>
</evidence>
<evidence type="ECO:0000259" key="7">
    <source>
        <dbReference type="PROSITE" id="PS51054"/>
    </source>
</evidence>
<evidence type="ECO:0000256" key="1">
    <source>
        <dbReference type="ARBA" id="ARBA00004123"/>
    </source>
</evidence>
<evidence type="ECO:0000256" key="3">
    <source>
        <dbReference type="ARBA" id="ARBA00023015"/>
    </source>
</evidence>
<dbReference type="SMART" id="SM00353">
    <property type="entry name" value="HLH"/>
    <property type="match status" value="1"/>
</dbReference>
<dbReference type="PANTHER" id="PTHR10985">
    <property type="entry name" value="BASIC HELIX-LOOP-HELIX TRANSCRIPTION FACTOR, HES-RELATED"/>
    <property type="match status" value="1"/>
</dbReference>
<dbReference type="Gene3D" id="4.10.280.10">
    <property type="entry name" value="Helix-loop-helix DNA-binding domain"/>
    <property type="match status" value="1"/>
</dbReference>
<keyword evidence="5" id="KW-0539">Nucleus</keyword>
<dbReference type="FunCoup" id="A0A6P8PBN8">
    <property type="interactions" value="376"/>
</dbReference>
<evidence type="ECO:0000313" key="8">
    <source>
        <dbReference type="Proteomes" id="UP000515159"/>
    </source>
</evidence>
<organism evidence="8 9">
    <name type="scientific">Geotrypetes seraphini</name>
    <name type="common">Gaboon caecilian</name>
    <name type="synonym">Caecilia seraphini</name>
    <dbReference type="NCBI Taxonomy" id="260995"/>
    <lineage>
        <taxon>Eukaryota</taxon>
        <taxon>Metazoa</taxon>
        <taxon>Chordata</taxon>
        <taxon>Craniata</taxon>
        <taxon>Vertebrata</taxon>
        <taxon>Euteleostomi</taxon>
        <taxon>Amphibia</taxon>
        <taxon>Gymnophiona</taxon>
        <taxon>Geotrypetes</taxon>
    </lineage>
</organism>
<gene>
    <name evidence="9" type="primary">LOC117350756</name>
</gene>
<dbReference type="InParanoid" id="A0A6P8PBN8"/>
<proteinExistence type="predicted"/>
<dbReference type="Proteomes" id="UP000515159">
    <property type="component" value="Chromosome 16"/>
</dbReference>
<evidence type="ECO:0000259" key="6">
    <source>
        <dbReference type="PROSITE" id="PS50888"/>
    </source>
</evidence>
<dbReference type="GO" id="GO:0005634">
    <property type="term" value="C:nucleus"/>
    <property type="evidence" value="ECO:0007669"/>
    <property type="project" value="UniProtKB-SubCell"/>
</dbReference>
<keyword evidence="4" id="KW-0804">Transcription</keyword>
<dbReference type="Pfam" id="PF00010">
    <property type="entry name" value="HLH"/>
    <property type="match status" value="1"/>
</dbReference>
<dbReference type="GO" id="GO:0003677">
    <property type="term" value="F:DNA binding"/>
    <property type="evidence" value="ECO:0007669"/>
    <property type="project" value="InterPro"/>
</dbReference>
<dbReference type="PROSITE" id="PS51054">
    <property type="entry name" value="ORANGE"/>
    <property type="match status" value="1"/>
</dbReference>
<dbReference type="OrthoDB" id="6085656at2759"/>
<dbReference type="InterPro" id="IPR050370">
    <property type="entry name" value="HES_HEY"/>
</dbReference>
<evidence type="ECO:0000256" key="4">
    <source>
        <dbReference type="ARBA" id="ARBA00023163"/>
    </source>
</evidence>
<dbReference type="PROSITE" id="PS50888">
    <property type="entry name" value="BHLH"/>
    <property type="match status" value="1"/>
</dbReference>
<dbReference type="SUPFAM" id="SSF47459">
    <property type="entry name" value="HLH, helix-loop-helix DNA-binding domain"/>
    <property type="match status" value="1"/>
</dbReference>
<dbReference type="InterPro" id="IPR011598">
    <property type="entry name" value="bHLH_dom"/>
</dbReference>
<keyword evidence="8" id="KW-1185">Reference proteome</keyword>
<reference evidence="9" key="1">
    <citation type="submission" date="2025-08" db="UniProtKB">
        <authorList>
            <consortium name="RefSeq"/>
        </authorList>
    </citation>
    <scope>IDENTIFICATION</scope>
</reference>
<dbReference type="KEGG" id="gsh:117350756"/>
<sequence>MFIHYFFHPVTQAPLSADCLTQPRPQTEMSSSSQHTLKDPSVLLSFPAVLQNWIGLQMCKGAPLPPPSSKAPERVRMDFTPTSENLHLGDAPARHKMSPTIYKKSVKPLIEKRRRARINASLGQLKQLLLQMPLAQNSRTCRLEKADILELTVRQMEKLKTSGQDFMAGFSHCRRAVTAFLDSAATLDSCVKSQILAHLELAQTNPALTGTGSSHCADAKAWGEKGQPIASALREEKAQEVCEQGPPLGLARNIPHQSYSTPIWHSPTCVPQWPSQYYTSAASLPSYSSATCHLACWRSVSAPGILLPVWRPW</sequence>
<dbReference type="GO" id="GO:0000122">
    <property type="term" value="P:negative regulation of transcription by RNA polymerase II"/>
    <property type="evidence" value="ECO:0007669"/>
    <property type="project" value="UniProtKB-ARBA"/>
</dbReference>
<protein>
    <submittedName>
        <fullName evidence="9">Transcription factor HES-1-like isoform X1</fullName>
    </submittedName>
</protein>
<keyword evidence="2" id="KW-0678">Repressor</keyword>
<comment type="subcellular location">
    <subcellularLocation>
        <location evidence="1">Nucleus</location>
    </subcellularLocation>
</comment>
<accession>A0A6P8PBN8</accession>
<evidence type="ECO:0000313" key="9">
    <source>
        <dbReference type="RefSeq" id="XP_033781204.1"/>
    </source>
</evidence>
<feature type="domain" description="Orange" evidence="7">
    <location>
        <begin position="166"/>
        <end position="199"/>
    </location>
</feature>
<evidence type="ECO:0000256" key="5">
    <source>
        <dbReference type="ARBA" id="ARBA00023242"/>
    </source>
</evidence>
<feature type="domain" description="BHLH" evidence="6">
    <location>
        <begin position="102"/>
        <end position="159"/>
    </location>
</feature>
<dbReference type="RefSeq" id="XP_033781204.1">
    <property type="nucleotide sequence ID" value="XM_033925313.1"/>
</dbReference>
<keyword evidence="3" id="KW-0805">Transcription regulation</keyword>
<dbReference type="GO" id="GO:0046983">
    <property type="term" value="F:protein dimerization activity"/>
    <property type="evidence" value="ECO:0007669"/>
    <property type="project" value="InterPro"/>
</dbReference>